<feature type="domain" description="Protein kinase" evidence="9">
    <location>
        <begin position="1"/>
        <end position="84"/>
    </location>
</feature>
<keyword evidence="2" id="KW-0723">Serine/threonine-protein kinase</keyword>
<evidence type="ECO:0000313" key="11">
    <source>
        <dbReference type="Proteomes" id="UP000324800"/>
    </source>
</evidence>
<evidence type="ECO:0000256" key="4">
    <source>
        <dbReference type="ARBA" id="ARBA00022741"/>
    </source>
</evidence>
<dbReference type="InterPro" id="IPR051131">
    <property type="entry name" value="NEK_Ser/Thr_kinase_NIMA"/>
</dbReference>
<name>A0A5J4S5G8_9EUKA</name>
<sequence>MISRIQTKEADMFSLGVIFYEVIALKHPFAGKSGSVLKSKIIKCKPDPLPIHISEPLKEVVMSLLNKDASRRPSIEQLLSHPLIEK</sequence>
<protein>
    <recommendedName>
        <fullName evidence="1">non-specific serine/threonine protein kinase</fullName>
        <ecNumber evidence="1">2.7.11.1</ecNumber>
    </recommendedName>
</protein>
<comment type="catalytic activity">
    <reaction evidence="7">
        <text>L-threonyl-[protein] + ATP = O-phospho-L-threonyl-[protein] + ADP + H(+)</text>
        <dbReference type="Rhea" id="RHEA:46608"/>
        <dbReference type="Rhea" id="RHEA-COMP:11060"/>
        <dbReference type="Rhea" id="RHEA-COMP:11605"/>
        <dbReference type="ChEBI" id="CHEBI:15378"/>
        <dbReference type="ChEBI" id="CHEBI:30013"/>
        <dbReference type="ChEBI" id="CHEBI:30616"/>
        <dbReference type="ChEBI" id="CHEBI:61977"/>
        <dbReference type="ChEBI" id="CHEBI:456216"/>
        <dbReference type="EC" id="2.7.11.1"/>
    </reaction>
</comment>
<evidence type="ECO:0000256" key="5">
    <source>
        <dbReference type="ARBA" id="ARBA00022777"/>
    </source>
</evidence>
<dbReference type="InterPro" id="IPR000719">
    <property type="entry name" value="Prot_kinase_dom"/>
</dbReference>
<dbReference type="PANTHER" id="PTHR44899">
    <property type="entry name" value="CAMK FAMILY PROTEIN KINASE"/>
    <property type="match status" value="1"/>
</dbReference>
<dbReference type="PANTHER" id="PTHR44899:SF3">
    <property type="entry name" value="SERINE_THREONINE-PROTEIN KINASE NEK1"/>
    <property type="match status" value="1"/>
</dbReference>
<evidence type="ECO:0000256" key="7">
    <source>
        <dbReference type="ARBA" id="ARBA00047899"/>
    </source>
</evidence>
<dbReference type="Pfam" id="PF00069">
    <property type="entry name" value="Pkinase"/>
    <property type="match status" value="1"/>
</dbReference>
<organism evidence="10 11">
    <name type="scientific">Streblomastix strix</name>
    <dbReference type="NCBI Taxonomy" id="222440"/>
    <lineage>
        <taxon>Eukaryota</taxon>
        <taxon>Metamonada</taxon>
        <taxon>Preaxostyla</taxon>
        <taxon>Oxymonadida</taxon>
        <taxon>Streblomastigidae</taxon>
        <taxon>Streblomastix</taxon>
    </lineage>
</organism>
<reference evidence="10 11" key="1">
    <citation type="submission" date="2019-03" db="EMBL/GenBank/DDBJ databases">
        <title>Single cell metagenomics reveals metabolic interactions within the superorganism composed of flagellate Streblomastix strix and complex community of Bacteroidetes bacteria on its surface.</title>
        <authorList>
            <person name="Treitli S.C."/>
            <person name="Kolisko M."/>
            <person name="Husnik F."/>
            <person name="Keeling P."/>
            <person name="Hampl V."/>
        </authorList>
    </citation>
    <scope>NUCLEOTIDE SEQUENCE [LARGE SCALE GENOMIC DNA]</scope>
    <source>
        <strain evidence="10">ST1C</strain>
    </source>
</reference>
<dbReference type="AlphaFoldDB" id="A0A5J4S5G8"/>
<dbReference type="GO" id="GO:0005524">
    <property type="term" value="F:ATP binding"/>
    <property type="evidence" value="ECO:0007669"/>
    <property type="project" value="UniProtKB-KW"/>
</dbReference>
<evidence type="ECO:0000259" key="9">
    <source>
        <dbReference type="PROSITE" id="PS50011"/>
    </source>
</evidence>
<evidence type="ECO:0000313" key="10">
    <source>
        <dbReference type="EMBL" id="KAA6340481.1"/>
    </source>
</evidence>
<dbReference type="Proteomes" id="UP000324800">
    <property type="component" value="Unassembled WGS sequence"/>
</dbReference>
<accession>A0A5J4S5G8</accession>
<dbReference type="GO" id="GO:0004674">
    <property type="term" value="F:protein serine/threonine kinase activity"/>
    <property type="evidence" value="ECO:0007669"/>
    <property type="project" value="UniProtKB-KW"/>
</dbReference>
<dbReference type="SUPFAM" id="SSF56112">
    <property type="entry name" value="Protein kinase-like (PK-like)"/>
    <property type="match status" value="1"/>
</dbReference>
<feature type="non-terminal residue" evidence="10">
    <location>
        <position position="86"/>
    </location>
</feature>
<keyword evidence="3" id="KW-0808">Transferase</keyword>
<dbReference type="EC" id="2.7.11.1" evidence="1"/>
<evidence type="ECO:0000256" key="8">
    <source>
        <dbReference type="ARBA" id="ARBA00048679"/>
    </source>
</evidence>
<comment type="caution">
    <text evidence="10">The sequence shown here is derived from an EMBL/GenBank/DDBJ whole genome shotgun (WGS) entry which is preliminary data.</text>
</comment>
<keyword evidence="6" id="KW-0067">ATP-binding</keyword>
<keyword evidence="4" id="KW-0547">Nucleotide-binding</keyword>
<evidence type="ECO:0000256" key="3">
    <source>
        <dbReference type="ARBA" id="ARBA00022679"/>
    </source>
</evidence>
<comment type="catalytic activity">
    <reaction evidence="8">
        <text>L-seryl-[protein] + ATP = O-phospho-L-seryl-[protein] + ADP + H(+)</text>
        <dbReference type="Rhea" id="RHEA:17989"/>
        <dbReference type="Rhea" id="RHEA-COMP:9863"/>
        <dbReference type="Rhea" id="RHEA-COMP:11604"/>
        <dbReference type="ChEBI" id="CHEBI:15378"/>
        <dbReference type="ChEBI" id="CHEBI:29999"/>
        <dbReference type="ChEBI" id="CHEBI:30616"/>
        <dbReference type="ChEBI" id="CHEBI:83421"/>
        <dbReference type="ChEBI" id="CHEBI:456216"/>
        <dbReference type="EC" id="2.7.11.1"/>
    </reaction>
</comment>
<dbReference type="PROSITE" id="PS50011">
    <property type="entry name" value="PROTEIN_KINASE_DOM"/>
    <property type="match status" value="1"/>
</dbReference>
<dbReference type="InterPro" id="IPR011009">
    <property type="entry name" value="Kinase-like_dom_sf"/>
</dbReference>
<dbReference type="EMBL" id="SNRW01040932">
    <property type="protein sequence ID" value="KAA6340481.1"/>
    <property type="molecule type" value="Genomic_DNA"/>
</dbReference>
<keyword evidence="5" id="KW-0418">Kinase</keyword>
<dbReference type="OrthoDB" id="2353542at2759"/>
<evidence type="ECO:0000256" key="2">
    <source>
        <dbReference type="ARBA" id="ARBA00022527"/>
    </source>
</evidence>
<gene>
    <name evidence="10" type="ORF">EZS28_052530</name>
</gene>
<dbReference type="Gene3D" id="1.10.510.10">
    <property type="entry name" value="Transferase(Phosphotransferase) domain 1"/>
    <property type="match status" value="1"/>
</dbReference>
<proteinExistence type="predicted"/>
<evidence type="ECO:0000256" key="1">
    <source>
        <dbReference type="ARBA" id="ARBA00012513"/>
    </source>
</evidence>
<evidence type="ECO:0000256" key="6">
    <source>
        <dbReference type="ARBA" id="ARBA00022840"/>
    </source>
</evidence>